<proteinExistence type="predicted"/>
<keyword evidence="1" id="KW-0732">Signal</keyword>
<accession>A0A2T0LYT5</accession>
<evidence type="ECO:0000313" key="3">
    <source>
        <dbReference type="Proteomes" id="UP000238362"/>
    </source>
</evidence>
<gene>
    <name evidence="2" type="ORF">B0I33_103320</name>
</gene>
<evidence type="ECO:0000313" key="2">
    <source>
        <dbReference type="EMBL" id="PRX49286.1"/>
    </source>
</evidence>
<dbReference type="Proteomes" id="UP000238362">
    <property type="component" value="Unassembled WGS sequence"/>
</dbReference>
<sequence>MRRTPRAVLAVCALLAAAGCGQQAAGDESDIRSSAPPPSTTVYAATPSGTIAEFGSDYRFTSGLVVTVSPPKSFQPSPSAYPQSERAAAFGIAVYNRGEQPYRLSKLSVTATIDDQATKQVVDATQGYNGIVDADQDVLPGQTVRLTLAFAVPAEPTRMRLSLRPDSAASRTAVYSGSV</sequence>
<name>A0A2T0LYT5_9PSEU</name>
<dbReference type="RefSeq" id="WP_106177968.1">
    <property type="nucleotide sequence ID" value="NZ_PVNH01000003.1"/>
</dbReference>
<evidence type="ECO:0000256" key="1">
    <source>
        <dbReference type="SAM" id="SignalP"/>
    </source>
</evidence>
<dbReference type="PROSITE" id="PS51257">
    <property type="entry name" value="PROKAR_LIPOPROTEIN"/>
    <property type="match status" value="1"/>
</dbReference>
<dbReference type="EMBL" id="PVNH01000003">
    <property type="protein sequence ID" value="PRX49286.1"/>
    <property type="molecule type" value="Genomic_DNA"/>
</dbReference>
<keyword evidence="3" id="KW-1185">Reference proteome</keyword>
<feature type="chain" id="PRO_5015717360" description="DUF4352 domain-containing protein" evidence="1">
    <location>
        <begin position="25"/>
        <end position="179"/>
    </location>
</feature>
<feature type="signal peptide" evidence="1">
    <location>
        <begin position="1"/>
        <end position="24"/>
    </location>
</feature>
<evidence type="ECO:0008006" key="4">
    <source>
        <dbReference type="Google" id="ProtNLM"/>
    </source>
</evidence>
<dbReference type="OrthoDB" id="3686846at2"/>
<comment type="caution">
    <text evidence="2">The sequence shown here is derived from an EMBL/GenBank/DDBJ whole genome shotgun (WGS) entry which is preliminary data.</text>
</comment>
<reference evidence="2 3" key="1">
    <citation type="submission" date="2018-03" db="EMBL/GenBank/DDBJ databases">
        <title>Genomic Encyclopedia of Type Strains, Phase III (KMG-III): the genomes of soil and plant-associated and newly described type strains.</title>
        <authorList>
            <person name="Whitman W."/>
        </authorList>
    </citation>
    <scope>NUCLEOTIDE SEQUENCE [LARGE SCALE GENOMIC DNA]</scope>
    <source>
        <strain evidence="2 3">CGMCC 4.7125</strain>
    </source>
</reference>
<dbReference type="AlphaFoldDB" id="A0A2T0LYT5"/>
<protein>
    <recommendedName>
        <fullName evidence="4">DUF4352 domain-containing protein</fullName>
    </recommendedName>
</protein>
<organism evidence="2 3">
    <name type="scientific">Prauserella shujinwangii</name>
    <dbReference type="NCBI Taxonomy" id="1453103"/>
    <lineage>
        <taxon>Bacteria</taxon>
        <taxon>Bacillati</taxon>
        <taxon>Actinomycetota</taxon>
        <taxon>Actinomycetes</taxon>
        <taxon>Pseudonocardiales</taxon>
        <taxon>Pseudonocardiaceae</taxon>
        <taxon>Prauserella</taxon>
    </lineage>
</organism>